<reference evidence="2 3" key="1">
    <citation type="submission" date="2024-02" db="EMBL/GenBank/DDBJ databases">
        <title>High-quality chromosome-scale genome assembly of Pensacola bahiagrass (Paspalum notatum Flugge var. saurae).</title>
        <authorList>
            <person name="Vega J.M."/>
            <person name="Podio M."/>
            <person name="Orjuela J."/>
            <person name="Siena L.A."/>
            <person name="Pessino S.C."/>
            <person name="Combes M.C."/>
            <person name="Mariac C."/>
            <person name="Albertini E."/>
            <person name="Pupilli F."/>
            <person name="Ortiz J.P.A."/>
            <person name="Leblanc O."/>
        </authorList>
    </citation>
    <scope>NUCLEOTIDE SEQUENCE [LARGE SCALE GENOMIC DNA]</scope>
    <source>
        <strain evidence="2">R1</strain>
        <tissue evidence="2">Leaf</tissue>
    </source>
</reference>
<protein>
    <submittedName>
        <fullName evidence="2">Uncharacterized protein</fullName>
    </submittedName>
</protein>
<keyword evidence="3" id="KW-1185">Reference proteome</keyword>
<dbReference type="EMBL" id="CP144747">
    <property type="protein sequence ID" value="WVZ64401.1"/>
    <property type="molecule type" value="Genomic_DNA"/>
</dbReference>
<evidence type="ECO:0000313" key="2">
    <source>
        <dbReference type="EMBL" id="WVZ64401.1"/>
    </source>
</evidence>
<evidence type="ECO:0000313" key="3">
    <source>
        <dbReference type="Proteomes" id="UP001341281"/>
    </source>
</evidence>
<accession>A0AAQ3WK68</accession>
<sequence>MRRCAAAGARGAAPRGSGGAQLRSRSRSEWVRRLGAAAALVLAAVAPTGARLRRCVASWRPLVGRGPTCSAFGYCYRQCRRPRALSPQLGGWTAPGCHKGAPLLLRHPSLAPRFRSSHRGALAEPAEPRPWQTVDYHWTLSMASAASIVQEVVQNKDFALQPISTRPPTQRPLEAMLSFTSSATSRSRADLVLPDTGSGSQMLVCSKSSWRGLNRNNSAKMPIKEWWSGWELGYAKNIDISNLSESNDLMAQFKVATKALLQTPLPLVGSVGARAEKAENSISGCNAHFHAVS</sequence>
<evidence type="ECO:0000256" key="1">
    <source>
        <dbReference type="SAM" id="MobiDB-lite"/>
    </source>
</evidence>
<organism evidence="2 3">
    <name type="scientific">Paspalum notatum var. saurae</name>
    <dbReference type="NCBI Taxonomy" id="547442"/>
    <lineage>
        <taxon>Eukaryota</taxon>
        <taxon>Viridiplantae</taxon>
        <taxon>Streptophyta</taxon>
        <taxon>Embryophyta</taxon>
        <taxon>Tracheophyta</taxon>
        <taxon>Spermatophyta</taxon>
        <taxon>Magnoliopsida</taxon>
        <taxon>Liliopsida</taxon>
        <taxon>Poales</taxon>
        <taxon>Poaceae</taxon>
        <taxon>PACMAD clade</taxon>
        <taxon>Panicoideae</taxon>
        <taxon>Andropogonodae</taxon>
        <taxon>Paspaleae</taxon>
        <taxon>Paspalinae</taxon>
        <taxon>Paspalum</taxon>
    </lineage>
</organism>
<feature type="region of interest" description="Disordered" evidence="1">
    <location>
        <begin position="1"/>
        <end position="24"/>
    </location>
</feature>
<dbReference type="AlphaFoldDB" id="A0AAQ3WK68"/>
<name>A0AAQ3WK68_PASNO</name>
<gene>
    <name evidence="2" type="ORF">U9M48_013916</name>
</gene>
<proteinExistence type="predicted"/>
<dbReference type="Proteomes" id="UP001341281">
    <property type="component" value="Chromosome 03"/>
</dbReference>
<feature type="compositionally biased region" description="Low complexity" evidence="1">
    <location>
        <begin position="1"/>
        <end position="15"/>
    </location>
</feature>